<dbReference type="EMBL" id="UINC01219425">
    <property type="protein sequence ID" value="SVE46882.1"/>
    <property type="molecule type" value="Genomic_DNA"/>
</dbReference>
<organism evidence="1">
    <name type="scientific">marine metagenome</name>
    <dbReference type="NCBI Taxonomy" id="408172"/>
    <lineage>
        <taxon>unclassified sequences</taxon>
        <taxon>metagenomes</taxon>
        <taxon>ecological metagenomes</taxon>
    </lineage>
</organism>
<reference evidence="1" key="1">
    <citation type="submission" date="2018-05" db="EMBL/GenBank/DDBJ databases">
        <authorList>
            <person name="Lanie J.A."/>
            <person name="Ng W.-L."/>
            <person name="Kazmierczak K.M."/>
            <person name="Andrzejewski T.M."/>
            <person name="Davidsen T.M."/>
            <person name="Wayne K.J."/>
            <person name="Tettelin H."/>
            <person name="Glass J.I."/>
            <person name="Rusch D."/>
            <person name="Podicherti R."/>
            <person name="Tsui H.-C.T."/>
            <person name="Winkler M.E."/>
        </authorList>
    </citation>
    <scope>NUCLEOTIDE SEQUENCE</scope>
</reference>
<dbReference type="AlphaFoldDB" id="A0A383DQU3"/>
<name>A0A383DQU3_9ZZZZ</name>
<accession>A0A383DQU3</accession>
<sequence length="134" mass="15676">MIDPKKVTKYNRNKTQLQEFLLYCICVAGKKSEIETRKLDKFLRDARFGFCISPFNLIKKLMGVASVEMDGLKQHLLKYKIAPYNQRYNSFKDAVTLLPEDLSEVTLDELQQVRGISTKTSRFFLTHSREDFDE</sequence>
<proteinExistence type="predicted"/>
<feature type="non-terminal residue" evidence="1">
    <location>
        <position position="134"/>
    </location>
</feature>
<gene>
    <name evidence="1" type="ORF">METZ01_LOCUS499736</name>
</gene>
<evidence type="ECO:0008006" key="2">
    <source>
        <dbReference type="Google" id="ProtNLM"/>
    </source>
</evidence>
<evidence type="ECO:0000313" key="1">
    <source>
        <dbReference type="EMBL" id="SVE46882.1"/>
    </source>
</evidence>
<protein>
    <recommendedName>
        <fullName evidence="2">HhH-GPD domain-containing protein</fullName>
    </recommendedName>
</protein>